<dbReference type="Pfam" id="PF00666">
    <property type="entry name" value="Cathelicidins"/>
    <property type="match status" value="1"/>
</dbReference>
<evidence type="ECO:0000256" key="1">
    <source>
        <dbReference type="ARBA" id="ARBA00004613"/>
    </source>
</evidence>
<dbReference type="SUPFAM" id="SSF54403">
    <property type="entry name" value="Cystatin/monellin"/>
    <property type="match status" value="1"/>
</dbReference>
<evidence type="ECO:0000256" key="3">
    <source>
        <dbReference type="ARBA" id="ARBA00022525"/>
    </source>
</evidence>
<name>A0A8C3M048_CHRPC</name>
<feature type="chain" id="PRO_5034019981" evidence="5">
    <location>
        <begin position="25"/>
        <end position="155"/>
    </location>
</feature>
<dbReference type="GO" id="GO:0050830">
    <property type="term" value="P:defense response to Gram-positive bacterium"/>
    <property type="evidence" value="ECO:0007669"/>
    <property type="project" value="TreeGrafter"/>
</dbReference>
<proteinExistence type="inferred from homology"/>
<organism evidence="6 7">
    <name type="scientific">Chrysolophus pictus</name>
    <name type="common">Golden pheasant</name>
    <name type="synonym">Phasianus pictus</name>
    <dbReference type="NCBI Taxonomy" id="9089"/>
    <lineage>
        <taxon>Eukaryota</taxon>
        <taxon>Metazoa</taxon>
        <taxon>Chordata</taxon>
        <taxon>Craniata</taxon>
        <taxon>Vertebrata</taxon>
        <taxon>Euteleostomi</taxon>
        <taxon>Archelosauria</taxon>
        <taxon>Archosauria</taxon>
        <taxon>Dinosauria</taxon>
        <taxon>Saurischia</taxon>
        <taxon>Theropoda</taxon>
        <taxon>Coelurosauria</taxon>
        <taxon>Aves</taxon>
        <taxon>Neognathae</taxon>
        <taxon>Galloanserae</taxon>
        <taxon>Galliformes</taxon>
        <taxon>Phasianidae</taxon>
        <taxon>Phasianinae</taxon>
        <taxon>Chrysolophus</taxon>
    </lineage>
</organism>
<evidence type="ECO:0000256" key="4">
    <source>
        <dbReference type="ARBA" id="ARBA00023157"/>
    </source>
</evidence>
<evidence type="ECO:0000313" key="6">
    <source>
        <dbReference type="Ensembl" id="ENSCPIP00010014719.1"/>
    </source>
</evidence>
<comment type="similarity">
    <text evidence="2">Belongs to the cathelicidin family.</text>
</comment>
<dbReference type="GO" id="GO:0001530">
    <property type="term" value="F:lipopolysaccharide binding"/>
    <property type="evidence" value="ECO:0007669"/>
    <property type="project" value="TreeGrafter"/>
</dbReference>
<dbReference type="GO" id="GO:0061844">
    <property type="term" value="P:antimicrobial humoral immune response mediated by antimicrobial peptide"/>
    <property type="evidence" value="ECO:0007669"/>
    <property type="project" value="TreeGrafter"/>
</dbReference>
<dbReference type="Gene3D" id="3.10.450.10">
    <property type="match status" value="1"/>
</dbReference>
<comment type="subcellular location">
    <subcellularLocation>
        <location evidence="1">Secreted</location>
    </subcellularLocation>
</comment>
<dbReference type="InterPro" id="IPR046350">
    <property type="entry name" value="Cystatin_sf"/>
</dbReference>
<keyword evidence="5" id="KW-0732">Signal</keyword>
<dbReference type="PANTHER" id="PTHR10206:SF0">
    <property type="entry name" value="CATHELICIDIN B1-RELATED"/>
    <property type="match status" value="1"/>
</dbReference>
<keyword evidence="4" id="KW-1015">Disulfide bond</keyword>
<dbReference type="GO" id="GO:0005615">
    <property type="term" value="C:extracellular space"/>
    <property type="evidence" value="ECO:0007669"/>
    <property type="project" value="TreeGrafter"/>
</dbReference>
<dbReference type="PROSITE" id="PS51257">
    <property type="entry name" value="PROKAR_LIPOPROTEIN"/>
    <property type="match status" value="1"/>
</dbReference>
<evidence type="ECO:0000313" key="7">
    <source>
        <dbReference type="Proteomes" id="UP000694543"/>
    </source>
</evidence>
<dbReference type="GO" id="GO:0050829">
    <property type="term" value="P:defense response to Gram-negative bacterium"/>
    <property type="evidence" value="ECO:0007669"/>
    <property type="project" value="TreeGrafter"/>
</dbReference>
<protein>
    <submittedName>
        <fullName evidence="6">Uncharacterized protein</fullName>
    </submittedName>
</protein>
<reference evidence="6" key="2">
    <citation type="submission" date="2025-09" db="UniProtKB">
        <authorList>
            <consortium name="Ensembl"/>
        </authorList>
    </citation>
    <scope>IDENTIFICATION</scope>
</reference>
<sequence>MSGHGARMASCWVLVLALLGGACALPAPLDYPQALAQAVDSYNQRPEVQNAFRLLSADPEPGPNVQLGSLHNLNFTIMETRCQARSGAQLDSCEFKEDGLVKDCAAPVVLQGGRATFDVTCVDSMADPVRIKRFWPVVIRTVVAGYNLYRAIKKK</sequence>
<keyword evidence="7" id="KW-1185">Reference proteome</keyword>
<feature type="signal peptide" evidence="5">
    <location>
        <begin position="1"/>
        <end position="24"/>
    </location>
</feature>
<dbReference type="Proteomes" id="UP000694543">
    <property type="component" value="Unplaced"/>
</dbReference>
<dbReference type="GO" id="GO:0045087">
    <property type="term" value="P:innate immune response"/>
    <property type="evidence" value="ECO:0007669"/>
    <property type="project" value="TreeGrafter"/>
</dbReference>
<dbReference type="Ensembl" id="ENSCPIT00010017529.1">
    <property type="protein sequence ID" value="ENSCPIP00010014719.1"/>
    <property type="gene ID" value="ENSCPIG00010011715.1"/>
</dbReference>
<dbReference type="AlphaFoldDB" id="A0A8C3M048"/>
<dbReference type="FunFam" id="3.10.450.10:FF:000003">
    <property type="entry name" value="Cathelicidin antimicrobial peptide"/>
    <property type="match status" value="1"/>
</dbReference>
<evidence type="ECO:0000256" key="5">
    <source>
        <dbReference type="SAM" id="SignalP"/>
    </source>
</evidence>
<dbReference type="PANTHER" id="PTHR10206">
    <property type="entry name" value="CATHELICIDIN"/>
    <property type="match status" value="1"/>
</dbReference>
<accession>A0A8C3M048</accession>
<dbReference type="InterPro" id="IPR001894">
    <property type="entry name" value="Cathelicidin-like"/>
</dbReference>
<keyword evidence="3" id="KW-0964">Secreted</keyword>
<evidence type="ECO:0000256" key="2">
    <source>
        <dbReference type="ARBA" id="ARBA00005320"/>
    </source>
</evidence>
<reference evidence="6" key="1">
    <citation type="submission" date="2025-08" db="UniProtKB">
        <authorList>
            <consortium name="Ensembl"/>
        </authorList>
    </citation>
    <scope>IDENTIFICATION</scope>
</reference>